<dbReference type="AlphaFoldDB" id="A0A8X7B8Z3"/>
<evidence type="ECO:0000313" key="1">
    <source>
        <dbReference type="EMBL" id="GFY22412.1"/>
    </source>
</evidence>
<accession>A0A8X7B8Z3</accession>
<dbReference type="EMBL" id="BMAU01021361">
    <property type="protein sequence ID" value="GFY22412.1"/>
    <property type="molecule type" value="Genomic_DNA"/>
</dbReference>
<name>A0A8X7B8Z3_TRICX</name>
<gene>
    <name evidence="1" type="ORF">TNCV_2176731</name>
</gene>
<organism evidence="1 2">
    <name type="scientific">Trichonephila clavipes</name>
    <name type="common">Golden silk orbweaver</name>
    <name type="synonym">Nephila clavipes</name>
    <dbReference type="NCBI Taxonomy" id="2585209"/>
    <lineage>
        <taxon>Eukaryota</taxon>
        <taxon>Metazoa</taxon>
        <taxon>Ecdysozoa</taxon>
        <taxon>Arthropoda</taxon>
        <taxon>Chelicerata</taxon>
        <taxon>Arachnida</taxon>
        <taxon>Araneae</taxon>
        <taxon>Araneomorphae</taxon>
        <taxon>Entelegynae</taxon>
        <taxon>Araneoidea</taxon>
        <taxon>Nephilidae</taxon>
        <taxon>Trichonephila</taxon>
    </lineage>
</organism>
<reference evidence="1" key="1">
    <citation type="submission" date="2020-08" db="EMBL/GenBank/DDBJ databases">
        <title>Multicomponent nature underlies the extraordinary mechanical properties of spider dragline silk.</title>
        <authorList>
            <person name="Kono N."/>
            <person name="Nakamura H."/>
            <person name="Mori M."/>
            <person name="Yoshida Y."/>
            <person name="Ohtoshi R."/>
            <person name="Malay A.D."/>
            <person name="Moran D.A.P."/>
            <person name="Tomita M."/>
            <person name="Numata K."/>
            <person name="Arakawa K."/>
        </authorList>
    </citation>
    <scope>NUCLEOTIDE SEQUENCE</scope>
</reference>
<sequence length="94" mass="10552">MLKGQSLSLGDSKTFAVRSDLGWIVARNIPSEDMFPSIAVNSIQVVTDELVIFGRQMELVSKNDYAKKEAYYLPHLEVLRDSSTTTKLRVVFDA</sequence>
<dbReference type="Proteomes" id="UP000887159">
    <property type="component" value="Unassembled WGS sequence"/>
</dbReference>
<protein>
    <submittedName>
        <fullName evidence="1">Uncharacterized protein</fullName>
    </submittedName>
</protein>
<proteinExistence type="predicted"/>
<keyword evidence="2" id="KW-1185">Reference proteome</keyword>
<evidence type="ECO:0000313" key="2">
    <source>
        <dbReference type="Proteomes" id="UP000887159"/>
    </source>
</evidence>
<comment type="caution">
    <text evidence="1">The sequence shown here is derived from an EMBL/GenBank/DDBJ whole genome shotgun (WGS) entry which is preliminary data.</text>
</comment>